<dbReference type="AlphaFoldDB" id="A0A8S2W6D0"/>
<dbReference type="PANTHER" id="PTHR45641:SF19">
    <property type="entry name" value="NEPHROCYSTIN-3"/>
    <property type="match status" value="1"/>
</dbReference>
<feature type="repeat" description="TPR" evidence="3">
    <location>
        <begin position="149"/>
        <end position="182"/>
    </location>
</feature>
<protein>
    <submittedName>
        <fullName evidence="5">Uncharacterized protein</fullName>
    </submittedName>
</protein>
<dbReference type="EMBL" id="CAJOBA010079398">
    <property type="protein sequence ID" value="CAF4434225.1"/>
    <property type="molecule type" value="Genomic_DNA"/>
</dbReference>
<dbReference type="Proteomes" id="UP000677228">
    <property type="component" value="Unassembled WGS sequence"/>
</dbReference>
<feature type="repeat" description="TPR" evidence="3">
    <location>
        <begin position="187"/>
        <end position="220"/>
    </location>
</feature>
<dbReference type="Pfam" id="PF13181">
    <property type="entry name" value="TPR_8"/>
    <property type="match status" value="3"/>
</dbReference>
<reference evidence="5" key="1">
    <citation type="submission" date="2021-02" db="EMBL/GenBank/DDBJ databases">
        <authorList>
            <person name="Nowell W R."/>
        </authorList>
    </citation>
    <scope>NUCLEOTIDE SEQUENCE</scope>
</reference>
<organism evidence="5 6">
    <name type="scientific">Didymodactylos carnosus</name>
    <dbReference type="NCBI Taxonomy" id="1234261"/>
    <lineage>
        <taxon>Eukaryota</taxon>
        <taxon>Metazoa</taxon>
        <taxon>Spiralia</taxon>
        <taxon>Gnathifera</taxon>
        <taxon>Rotifera</taxon>
        <taxon>Eurotatoria</taxon>
        <taxon>Bdelloidea</taxon>
        <taxon>Philodinida</taxon>
        <taxon>Philodinidae</taxon>
        <taxon>Didymodactylos</taxon>
    </lineage>
</organism>
<evidence type="ECO:0000256" key="2">
    <source>
        <dbReference type="ARBA" id="ARBA00022803"/>
    </source>
</evidence>
<accession>A0A8S2W6D0</accession>
<dbReference type="InterPro" id="IPR011990">
    <property type="entry name" value="TPR-like_helical_dom_sf"/>
</dbReference>
<evidence type="ECO:0000256" key="3">
    <source>
        <dbReference type="PROSITE-ProRule" id="PRU00339"/>
    </source>
</evidence>
<dbReference type="Gene3D" id="1.25.40.10">
    <property type="entry name" value="Tetratricopeptide repeat domain"/>
    <property type="match status" value="3"/>
</dbReference>
<dbReference type="EMBL" id="CAJNOK010054776">
    <property type="protein sequence ID" value="CAF1616925.1"/>
    <property type="molecule type" value="Genomic_DNA"/>
</dbReference>
<dbReference type="PROSITE" id="PS50005">
    <property type="entry name" value="TPR"/>
    <property type="match status" value="3"/>
</dbReference>
<comment type="caution">
    <text evidence="5">The sequence shown here is derived from an EMBL/GenBank/DDBJ whole genome shotgun (WGS) entry which is preliminary data.</text>
</comment>
<evidence type="ECO:0000256" key="1">
    <source>
        <dbReference type="ARBA" id="ARBA00022737"/>
    </source>
</evidence>
<feature type="repeat" description="TPR" evidence="3">
    <location>
        <begin position="111"/>
        <end position="144"/>
    </location>
</feature>
<evidence type="ECO:0000313" key="4">
    <source>
        <dbReference type="EMBL" id="CAF1616925.1"/>
    </source>
</evidence>
<proteinExistence type="predicted"/>
<evidence type="ECO:0000313" key="6">
    <source>
        <dbReference type="Proteomes" id="UP000682733"/>
    </source>
</evidence>
<dbReference type="SMART" id="SM00028">
    <property type="entry name" value="TPR"/>
    <property type="match status" value="5"/>
</dbReference>
<dbReference type="PANTHER" id="PTHR45641">
    <property type="entry name" value="TETRATRICOPEPTIDE REPEAT PROTEIN (AFU_ORTHOLOGUE AFUA_6G03870)"/>
    <property type="match status" value="1"/>
</dbReference>
<keyword evidence="2 3" id="KW-0802">TPR repeat</keyword>
<evidence type="ECO:0000313" key="5">
    <source>
        <dbReference type="EMBL" id="CAF4434225.1"/>
    </source>
</evidence>
<keyword evidence="1" id="KW-0677">Repeat</keyword>
<gene>
    <name evidence="4" type="ORF">OVA965_LOCUS42974</name>
    <name evidence="5" type="ORF">TMI583_LOCUS45065</name>
</gene>
<dbReference type="Proteomes" id="UP000682733">
    <property type="component" value="Unassembled WGS sequence"/>
</dbReference>
<dbReference type="InterPro" id="IPR019734">
    <property type="entry name" value="TPR_rpt"/>
</dbReference>
<sequence>MYENKYDFTNALVQFERSLDLRKRCLTLDHPLIEETLSTMGFVYNKEGNNVKALVYLNEAVDLQLKTESIYLASTCISIGSIHHSKQDHKNVLLYYQKALKYAANDNPELGPLYYQIGLIYDGEKDFDMALENYQNTLKFPSNIDSIIVDIYNRMGQIYHTKRDYSEVLCNYKKALSFCIEQKSDATLIYYHMAWVYDNKLEHKKALRFYKKALNENKTQESPSSDLFSRVYNNMAGIYARSDEFKSQYD</sequence>
<dbReference type="SUPFAM" id="SSF81901">
    <property type="entry name" value="HCP-like"/>
    <property type="match status" value="1"/>
</dbReference>
<name>A0A8S2W6D0_9BILA</name>